<dbReference type="Proteomes" id="UP001335729">
    <property type="component" value="Unassembled WGS sequence"/>
</dbReference>
<dbReference type="SUPFAM" id="SSF53474">
    <property type="entry name" value="alpha/beta-Hydrolases"/>
    <property type="match status" value="1"/>
</dbReference>
<dbReference type="InterPro" id="IPR052897">
    <property type="entry name" value="Sec-Metab_Biosynth_Hydrolase"/>
</dbReference>
<feature type="domain" description="AB hydrolase-1" evidence="1">
    <location>
        <begin position="4"/>
        <end position="226"/>
    </location>
</feature>
<name>A0ABU7MNH2_9ACTN</name>
<keyword evidence="2" id="KW-0378">Hydrolase</keyword>
<dbReference type="RefSeq" id="WP_330503138.1">
    <property type="nucleotide sequence ID" value="NZ_JAZDUE010000001.1"/>
</dbReference>
<dbReference type="Gene3D" id="3.40.50.1820">
    <property type="entry name" value="alpha/beta hydrolase"/>
    <property type="match status" value="1"/>
</dbReference>
<sequence>MATFLLIPGAGGSAWYWHRVVPELRSRGHRAVAVELPAGDPAADLHSYARTCVDAYRDACAGSPSGGTTVVVGQSLGGFTVPLVAEQIDSDRIVLVNAMIPLPDETPGHWFENSGAGEARAEMAVRDGRDVGAGIEPMNDFFHDVPDDVVAAAMAQGEPDQAGEVMGSVCTFDDWPAPVTVVGGAEDRFFPIDFQRRQARERLGADITVLPGGHLIALSRPVELAEVLLAVAGDSVSPTTD</sequence>
<proteinExistence type="predicted"/>
<evidence type="ECO:0000313" key="2">
    <source>
        <dbReference type="EMBL" id="MEE4021835.1"/>
    </source>
</evidence>
<dbReference type="InterPro" id="IPR029058">
    <property type="entry name" value="AB_hydrolase_fold"/>
</dbReference>
<protein>
    <submittedName>
        <fullName evidence="2">Alpha/beta fold hydrolase</fullName>
    </submittedName>
</protein>
<comment type="caution">
    <text evidence="2">The sequence shown here is derived from an EMBL/GenBank/DDBJ whole genome shotgun (WGS) entry which is preliminary data.</text>
</comment>
<dbReference type="GO" id="GO:0016787">
    <property type="term" value="F:hydrolase activity"/>
    <property type="evidence" value="ECO:0007669"/>
    <property type="project" value="UniProtKB-KW"/>
</dbReference>
<reference evidence="2 3" key="1">
    <citation type="submission" date="2024-01" db="EMBL/GenBank/DDBJ databases">
        <title>Draft genome sequence of Gordonia sp. PKS22-38.</title>
        <authorList>
            <person name="Suphannarot A."/>
            <person name="Mingma R."/>
        </authorList>
    </citation>
    <scope>NUCLEOTIDE SEQUENCE [LARGE SCALE GENOMIC DNA]</scope>
    <source>
        <strain evidence="2 3">PKS22-38</strain>
    </source>
</reference>
<dbReference type="InterPro" id="IPR000073">
    <property type="entry name" value="AB_hydrolase_1"/>
</dbReference>
<dbReference type="Pfam" id="PF12697">
    <property type="entry name" value="Abhydrolase_6"/>
    <property type="match status" value="1"/>
</dbReference>
<dbReference type="EMBL" id="JAZDUE010000001">
    <property type="protein sequence ID" value="MEE4021835.1"/>
    <property type="molecule type" value="Genomic_DNA"/>
</dbReference>
<evidence type="ECO:0000313" key="3">
    <source>
        <dbReference type="Proteomes" id="UP001335729"/>
    </source>
</evidence>
<dbReference type="PANTHER" id="PTHR37017">
    <property type="entry name" value="AB HYDROLASE-1 DOMAIN-CONTAINING PROTEIN-RELATED"/>
    <property type="match status" value="1"/>
</dbReference>
<keyword evidence="3" id="KW-1185">Reference proteome</keyword>
<organism evidence="2 3">
    <name type="scientific">Gordonia prachuapensis</name>
    <dbReference type="NCBI Taxonomy" id="3115651"/>
    <lineage>
        <taxon>Bacteria</taxon>
        <taxon>Bacillati</taxon>
        <taxon>Actinomycetota</taxon>
        <taxon>Actinomycetes</taxon>
        <taxon>Mycobacteriales</taxon>
        <taxon>Gordoniaceae</taxon>
        <taxon>Gordonia</taxon>
    </lineage>
</organism>
<gene>
    <name evidence="2" type="ORF">V1Y59_02000</name>
</gene>
<evidence type="ECO:0000259" key="1">
    <source>
        <dbReference type="Pfam" id="PF12697"/>
    </source>
</evidence>
<accession>A0ABU7MNH2</accession>
<dbReference type="PANTHER" id="PTHR37017:SF11">
    <property type="entry name" value="ESTERASE_LIPASE_THIOESTERASE DOMAIN-CONTAINING PROTEIN"/>
    <property type="match status" value="1"/>
</dbReference>